<dbReference type="Proteomes" id="UP000594263">
    <property type="component" value="Unplaced"/>
</dbReference>
<protein>
    <recommendedName>
        <fullName evidence="1">Sieve element occlusion C-terminal domain-containing protein</fullName>
    </recommendedName>
</protein>
<dbReference type="Gramene" id="Kaladp0055s0003.1.v1.1">
    <property type="protein sequence ID" value="Kaladp0055s0003.1.v1.1"/>
    <property type="gene ID" value="Kaladp0055s0003.v1.1"/>
</dbReference>
<dbReference type="Pfam" id="PF14577">
    <property type="entry name" value="SEO_C"/>
    <property type="match status" value="1"/>
</dbReference>
<dbReference type="EnsemblPlants" id="Kaladp0055s0003.1.v1.1">
    <property type="protein sequence ID" value="Kaladp0055s0003.1.v1.1"/>
    <property type="gene ID" value="Kaladp0055s0003.v1.1"/>
</dbReference>
<accession>A0A7N0U4N6</accession>
<dbReference type="AlphaFoldDB" id="A0A7N0U4N6"/>
<sequence>MMMVLKRVEALFITLRKSLGKQEASEAPDFYIYISLLSSSVTRKPKDNWESMDPLYRLIRAMFEVTSAAHFFLKNIHNFISESLKDEFDSLVLFSIYWITRGVFASSSQCNALPKNGYIIQDSQNLMDICDKLNSIYKRLQSLEKNGRQYMDDEKIAEAYQIPHKQGPDSHYALMALFGISEELNFFSPCGGTKSDISAITFESKILLLLISGLDISLNEISFLNDVYTELKIPDEQECELIWVPIHRGSWTTSSEEKYKKLLQMMLWYTVEQPTVITKETKKFISDIWKFHRKPIIVALDVDGNVVCPNAIHLIHIWGAKAFPFTKPKERSLWAGEARLDILVMGFDPRVSNMLGGGNWVILCGGNDTDWIRDFVVGVQEAATDLNISIEMIIIGRTTDNEQIDKIMYSKSPVTPDYYDPHSRKTWYLWTRLESLLISMHKRFFARDYSMDPSFQEVKKLLSYASAESWACLITPSSDVMIHGLGDIMLQAFTEYETWKQQLHTKDFTKFFKTHIELLPSQVSGYPCSQIILNTDNKDVIESLECPYCVHAMEKQIQYRCCHVDSDELE</sequence>
<reference evidence="2" key="1">
    <citation type="submission" date="2021-01" db="UniProtKB">
        <authorList>
            <consortium name="EnsemblPlants"/>
        </authorList>
    </citation>
    <scope>IDENTIFICATION</scope>
</reference>
<dbReference type="InterPro" id="IPR039299">
    <property type="entry name" value="SEOA"/>
</dbReference>
<dbReference type="PANTHER" id="PTHR33232:SF9">
    <property type="entry name" value="PROTEIN SIEVE ELEMENT OCCLUSION B"/>
    <property type="match status" value="1"/>
</dbReference>
<dbReference type="InterPro" id="IPR027944">
    <property type="entry name" value="SEO_C"/>
</dbReference>
<organism evidence="2 3">
    <name type="scientific">Kalanchoe fedtschenkoi</name>
    <name type="common">Lavender scallops</name>
    <name type="synonym">South American air plant</name>
    <dbReference type="NCBI Taxonomy" id="63787"/>
    <lineage>
        <taxon>Eukaryota</taxon>
        <taxon>Viridiplantae</taxon>
        <taxon>Streptophyta</taxon>
        <taxon>Embryophyta</taxon>
        <taxon>Tracheophyta</taxon>
        <taxon>Spermatophyta</taxon>
        <taxon>Magnoliopsida</taxon>
        <taxon>eudicotyledons</taxon>
        <taxon>Gunneridae</taxon>
        <taxon>Pentapetalae</taxon>
        <taxon>Saxifragales</taxon>
        <taxon>Crassulaceae</taxon>
        <taxon>Kalanchoe</taxon>
    </lineage>
</organism>
<dbReference type="PANTHER" id="PTHR33232">
    <property type="entry name" value="PROTEIN SIEVE ELEMENT OCCLUSION B-LIKE"/>
    <property type="match status" value="1"/>
</dbReference>
<dbReference type="GO" id="GO:0010088">
    <property type="term" value="P:phloem development"/>
    <property type="evidence" value="ECO:0007669"/>
    <property type="project" value="InterPro"/>
</dbReference>
<name>A0A7N0U4N6_KALFE</name>
<evidence type="ECO:0000259" key="1">
    <source>
        <dbReference type="Pfam" id="PF14577"/>
    </source>
</evidence>
<evidence type="ECO:0000313" key="3">
    <source>
        <dbReference type="Proteomes" id="UP000594263"/>
    </source>
</evidence>
<feature type="domain" description="Sieve element occlusion C-terminal" evidence="1">
    <location>
        <begin position="329"/>
        <end position="563"/>
    </location>
</feature>
<evidence type="ECO:0000313" key="2">
    <source>
        <dbReference type="EnsemblPlants" id="Kaladp0055s0003.1.v1.1"/>
    </source>
</evidence>
<proteinExistence type="predicted"/>
<keyword evidence="3" id="KW-1185">Reference proteome</keyword>